<keyword evidence="1" id="KW-0812">Transmembrane</keyword>
<name>A0A1X1ZR97_9MYCO</name>
<dbReference type="EMBL" id="LQPJ01000092">
    <property type="protein sequence ID" value="ORW25873.1"/>
    <property type="molecule type" value="Genomic_DNA"/>
</dbReference>
<evidence type="ECO:0000313" key="2">
    <source>
        <dbReference type="EMBL" id="ORW25873.1"/>
    </source>
</evidence>
<dbReference type="RefSeq" id="WP_085077975.1">
    <property type="nucleotide sequence ID" value="NZ_JACKRZ010000364.1"/>
</dbReference>
<comment type="caution">
    <text evidence="2">The sequence shown here is derived from an EMBL/GenBank/DDBJ whole genome shotgun (WGS) entry which is preliminary data.</text>
</comment>
<evidence type="ECO:0000256" key="1">
    <source>
        <dbReference type="SAM" id="Phobius"/>
    </source>
</evidence>
<dbReference type="OrthoDB" id="4751888at2"/>
<organism evidence="2 3">
    <name type="scientific">Mycobacterium palustre</name>
    <dbReference type="NCBI Taxonomy" id="153971"/>
    <lineage>
        <taxon>Bacteria</taxon>
        <taxon>Bacillati</taxon>
        <taxon>Actinomycetota</taxon>
        <taxon>Actinomycetes</taxon>
        <taxon>Mycobacteriales</taxon>
        <taxon>Mycobacteriaceae</taxon>
        <taxon>Mycobacterium</taxon>
        <taxon>Mycobacterium simiae complex</taxon>
    </lineage>
</organism>
<proteinExistence type="predicted"/>
<accession>A0A1X1ZR97</accession>
<sequence>MKNGTANAAALLSFAGAAIHACGFAASDLALMKGLDGLGVWAAMLLFSPFGIGLAVVGFLEGAAAVGLLGGGIMLLRRRRSGIRLTVAASGAACVTGALLITRIIPAPFLFGKTVAGLPSYSLVTVVAVFVLALAAVTMALAVAGPTLRSCSRQGSSSRPCSMA</sequence>
<gene>
    <name evidence="2" type="ORF">AWC19_05985</name>
</gene>
<evidence type="ECO:0000313" key="3">
    <source>
        <dbReference type="Proteomes" id="UP000193529"/>
    </source>
</evidence>
<keyword evidence="1" id="KW-0472">Membrane</keyword>
<dbReference type="AlphaFoldDB" id="A0A1X1ZR97"/>
<keyword evidence="1" id="KW-1133">Transmembrane helix</keyword>
<protein>
    <submittedName>
        <fullName evidence="2">Uncharacterized protein</fullName>
    </submittedName>
</protein>
<keyword evidence="3" id="KW-1185">Reference proteome</keyword>
<feature type="transmembrane region" description="Helical" evidence="1">
    <location>
        <begin position="83"/>
        <end position="101"/>
    </location>
</feature>
<dbReference type="Proteomes" id="UP000193529">
    <property type="component" value="Unassembled WGS sequence"/>
</dbReference>
<reference evidence="2 3" key="1">
    <citation type="submission" date="2016-01" db="EMBL/GenBank/DDBJ databases">
        <title>The new phylogeny of the genus Mycobacterium.</title>
        <authorList>
            <person name="Tarcisio F."/>
            <person name="Conor M."/>
            <person name="Antonella G."/>
            <person name="Elisabetta G."/>
            <person name="Giulia F.S."/>
            <person name="Sara T."/>
            <person name="Anna F."/>
            <person name="Clotilde B."/>
            <person name="Roberto B."/>
            <person name="Veronica D.S."/>
            <person name="Fabio R."/>
            <person name="Monica P."/>
            <person name="Olivier J."/>
            <person name="Enrico T."/>
            <person name="Nicola S."/>
        </authorList>
    </citation>
    <scope>NUCLEOTIDE SEQUENCE [LARGE SCALE GENOMIC DNA]</scope>
    <source>
        <strain evidence="2 3">DSM 44572</strain>
    </source>
</reference>
<feature type="transmembrane region" description="Helical" evidence="1">
    <location>
        <begin position="121"/>
        <end position="144"/>
    </location>
</feature>
<feature type="transmembrane region" description="Helical" evidence="1">
    <location>
        <begin position="50"/>
        <end position="76"/>
    </location>
</feature>